<dbReference type="KEGG" id="alq:C7Y71_007350"/>
<dbReference type="PANTHER" id="PTHR37841">
    <property type="entry name" value="GLR2918 PROTEIN"/>
    <property type="match status" value="1"/>
</dbReference>
<reference evidence="1 2" key="1">
    <citation type="submission" date="2018-11" db="EMBL/GenBank/DDBJ databases">
        <authorList>
            <person name="Na S.W."/>
            <person name="Baik M."/>
        </authorList>
    </citation>
    <scope>NUCLEOTIDE SEQUENCE [LARGE SCALE GENOMIC DNA]</scope>
    <source>
        <strain evidence="1 2">E39</strain>
    </source>
</reference>
<protein>
    <submittedName>
        <fullName evidence="1">WG repeat-containing protein</fullName>
    </submittedName>
</protein>
<dbReference type="AlphaFoldDB" id="A0A5P8E7I8"/>
<evidence type="ECO:0000313" key="1">
    <source>
        <dbReference type="EMBL" id="QFQ12850.1"/>
    </source>
</evidence>
<gene>
    <name evidence="1" type="ORF">C7Y71_007350</name>
</gene>
<accession>A0A5P8E7I8</accession>
<sequence>MKFSFKTLKGIYLLRLPNFRSKFRKRIHGTQLDKVNSYLIYNANDKTSKIIDYEEVWASTFDSNFEWFIINENEKFIVAENGKCFHMDTTGTISPYIGDIHSMRSKKINIIPKKKKKKKDNTLAPLNRIETDSIPFFEKGGNKLCYTLGKTIELPFKIWESFDDLILIYKDIIANKKSFPIRKYGIANKNGEIIVEPIFDNINYKIFESKKEKLYLVELDEKYGLINGNGKEVLPTKYKGIEDYDERVAIVDNGTKLINIRTGKVLYTCDLFQMDKITKGWIAVSNKGLLDTNGVFFPISLKKVENLNRSDDFLTFKWGENYDIIGSKVCDGLIPVYDSHRGYGYVNINSVEVIKCKYNEINYFSNGRARVRYDTEFGYIDTKGNIIVTKGKDEILIPNKYDWAYNFCGNVSVVQQGTRFGLVDYNLNELLPCVFYSPNDVIKSYKKVLLSNSKKYNQECLIELEPPEPFKENGLYGFKRIDGKILCPPIFRCAHCFIEGRALVSIGNKYGFLNENLEFSIPPIYYSAEDFSEGLALVNNRDYINKEGECIIHTSHNIERLSSFFGGTVNCDYNYCQPGRDNETYEITKRVLGF</sequence>
<evidence type="ECO:0000313" key="2">
    <source>
        <dbReference type="Proteomes" id="UP000249375"/>
    </source>
</evidence>
<dbReference type="OrthoDB" id="697275at2"/>
<keyword evidence="2" id="KW-1185">Reference proteome</keyword>
<dbReference type="PANTHER" id="PTHR37841:SF1">
    <property type="entry name" value="DUF3298 DOMAIN-CONTAINING PROTEIN"/>
    <property type="match status" value="1"/>
</dbReference>
<dbReference type="Proteomes" id="UP000249375">
    <property type="component" value="Chromosome"/>
</dbReference>
<name>A0A5P8E7I8_9BACT</name>
<dbReference type="EMBL" id="CP033459">
    <property type="protein sequence ID" value="QFQ12850.1"/>
    <property type="molecule type" value="Genomic_DNA"/>
</dbReference>
<proteinExistence type="predicted"/>
<organism evidence="1 2">
    <name type="scientific">Pseudoprevotella muciniphila</name>
    <dbReference type="NCBI Taxonomy" id="2133944"/>
    <lineage>
        <taxon>Bacteria</taxon>
        <taxon>Pseudomonadati</taxon>
        <taxon>Bacteroidota</taxon>
        <taxon>Bacteroidia</taxon>
        <taxon>Bacteroidales</taxon>
        <taxon>Prevotellaceae</taxon>
        <taxon>Pseudoprevotella</taxon>
    </lineage>
</organism>
<dbReference type="RefSeq" id="WP_111898260.1">
    <property type="nucleotide sequence ID" value="NZ_CP033459.1"/>
</dbReference>
<dbReference type="Pfam" id="PF14903">
    <property type="entry name" value="WG_beta_rep"/>
    <property type="match status" value="3"/>
</dbReference>
<dbReference type="InterPro" id="IPR032774">
    <property type="entry name" value="WG_beta_rep"/>
</dbReference>